<dbReference type="PROSITE" id="PS51257">
    <property type="entry name" value="PROKAR_LIPOPROTEIN"/>
    <property type="match status" value="1"/>
</dbReference>
<dbReference type="EMBL" id="JAVJIU010000001">
    <property type="protein sequence ID" value="MDR5589583.1"/>
    <property type="molecule type" value="Genomic_DNA"/>
</dbReference>
<name>A0ABU1EN35_9FLAO</name>
<dbReference type="PROSITE" id="PS51352">
    <property type="entry name" value="THIOREDOXIN_2"/>
    <property type="match status" value="1"/>
</dbReference>
<organism evidence="2 3">
    <name type="scientific">Christiangramia sediminicola</name>
    <dbReference type="NCBI Taxonomy" id="3073267"/>
    <lineage>
        <taxon>Bacteria</taxon>
        <taxon>Pseudomonadati</taxon>
        <taxon>Bacteroidota</taxon>
        <taxon>Flavobacteriia</taxon>
        <taxon>Flavobacteriales</taxon>
        <taxon>Flavobacteriaceae</taxon>
        <taxon>Christiangramia</taxon>
    </lineage>
</organism>
<dbReference type="CDD" id="cd02947">
    <property type="entry name" value="TRX_family"/>
    <property type="match status" value="1"/>
</dbReference>
<keyword evidence="3" id="KW-1185">Reference proteome</keyword>
<gene>
    <name evidence="2" type="ORF">RE431_02960</name>
</gene>
<dbReference type="Pfam" id="PF00085">
    <property type="entry name" value="Thioredoxin"/>
    <property type="match status" value="1"/>
</dbReference>
<comment type="caution">
    <text evidence="2">The sequence shown here is derived from an EMBL/GenBank/DDBJ whole genome shotgun (WGS) entry which is preliminary data.</text>
</comment>
<proteinExistence type="predicted"/>
<reference evidence="3" key="1">
    <citation type="submission" date="2023-07" db="EMBL/GenBank/DDBJ databases">
        <title>Christiangramia sp. SM2212., a novel bacterium of the family Flavobacteriaceae isolated from the sea sediment.</title>
        <authorList>
            <person name="Wang J."/>
            <person name="Zhang X."/>
        </authorList>
    </citation>
    <scope>NUCLEOTIDE SEQUENCE [LARGE SCALE GENOMIC DNA]</scope>
    <source>
        <strain evidence="3">SM2212</strain>
    </source>
</reference>
<dbReference type="Gene3D" id="3.40.30.10">
    <property type="entry name" value="Glutaredoxin"/>
    <property type="match status" value="1"/>
</dbReference>
<protein>
    <submittedName>
        <fullName evidence="2">Thioredoxin family protein</fullName>
    </submittedName>
</protein>
<dbReference type="Proteomes" id="UP001257234">
    <property type="component" value="Unassembled WGS sequence"/>
</dbReference>
<dbReference type="InterPro" id="IPR036249">
    <property type="entry name" value="Thioredoxin-like_sf"/>
</dbReference>
<dbReference type="InterPro" id="IPR013766">
    <property type="entry name" value="Thioredoxin_domain"/>
</dbReference>
<evidence type="ECO:0000259" key="1">
    <source>
        <dbReference type="PROSITE" id="PS51352"/>
    </source>
</evidence>
<accession>A0ABU1EN35</accession>
<feature type="domain" description="Thioredoxin" evidence="1">
    <location>
        <begin position="62"/>
        <end position="178"/>
    </location>
</feature>
<dbReference type="SUPFAM" id="SSF52833">
    <property type="entry name" value="Thioredoxin-like"/>
    <property type="match status" value="1"/>
</dbReference>
<evidence type="ECO:0000313" key="2">
    <source>
        <dbReference type="EMBL" id="MDR5589583.1"/>
    </source>
</evidence>
<sequence length="185" mass="21301">MNKYLILLAVIALSCGNTVSKSAIEPKSETNLELEGVQKDMLLGEFQKEELQQKPFSAWFTPRYNKFSPETDAMATIKENIGDYDIKVLMGTWCGDSKREVPKFLKLLDDAQYDYDKLNMVAVDYNKQTPSKIEEKLEVHRVPTIIFYKDGKEVNRFVEYSRGESIEEDIAKIVSGKEYKNSYTN</sequence>
<evidence type="ECO:0000313" key="3">
    <source>
        <dbReference type="Proteomes" id="UP001257234"/>
    </source>
</evidence>
<dbReference type="RefSeq" id="WP_309560463.1">
    <property type="nucleotide sequence ID" value="NZ_JAVJIU010000001.1"/>
</dbReference>